<dbReference type="InterPro" id="IPR036866">
    <property type="entry name" value="RibonucZ/Hydroxyglut_hydro"/>
</dbReference>
<evidence type="ECO:0000259" key="12">
    <source>
        <dbReference type="Pfam" id="PF13691"/>
    </source>
</evidence>
<dbReference type="AlphaFoldDB" id="A0AAJ8BMW9"/>
<evidence type="ECO:0000256" key="11">
    <source>
        <dbReference type="SAM" id="MobiDB-lite"/>
    </source>
</evidence>
<evidence type="ECO:0000256" key="6">
    <source>
        <dbReference type="ARBA" id="ARBA00022722"/>
    </source>
</evidence>
<evidence type="ECO:0000256" key="5">
    <source>
        <dbReference type="ARBA" id="ARBA00022694"/>
    </source>
</evidence>
<keyword evidence="5" id="KW-0819">tRNA processing</keyword>
<feature type="region of interest" description="Disordered" evidence="11">
    <location>
        <begin position="834"/>
        <end position="928"/>
    </location>
</feature>
<name>A0AAJ8BMW9_ASPNG</name>
<dbReference type="InterPro" id="IPR027794">
    <property type="entry name" value="tRNase_Z_dom"/>
</dbReference>
<feature type="compositionally biased region" description="Basic residues" evidence="11">
    <location>
        <begin position="850"/>
        <end position="859"/>
    </location>
</feature>
<dbReference type="GeneID" id="84590092"/>
<feature type="domain" description="tRNase Z endonuclease" evidence="12">
    <location>
        <begin position="7"/>
        <end position="68"/>
    </location>
</feature>
<keyword evidence="8" id="KW-0255">Endonuclease</keyword>
<gene>
    <name evidence="13" type="ORF">An01g10760</name>
</gene>
<keyword evidence="7" id="KW-0479">Metal-binding</keyword>
<feature type="region of interest" description="Disordered" evidence="11">
    <location>
        <begin position="93"/>
        <end position="114"/>
    </location>
</feature>
<proteinExistence type="inferred from homology"/>
<dbReference type="VEuPathDB" id="FungiDB:An01g10760"/>
<dbReference type="PANTHER" id="PTHR12553:SF49">
    <property type="entry name" value="ZINC PHOSPHODIESTERASE ELAC PROTEIN 2"/>
    <property type="match status" value="1"/>
</dbReference>
<evidence type="ECO:0000256" key="9">
    <source>
        <dbReference type="ARBA" id="ARBA00022801"/>
    </source>
</evidence>
<evidence type="ECO:0000256" key="10">
    <source>
        <dbReference type="ARBA" id="ARBA00022833"/>
    </source>
</evidence>
<evidence type="ECO:0000256" key="1">
    <source>
        <dbReference type="ARBA" id="ARBA00000402"/>
    </source>
</evidence>
<evidence type="ECO:0000256" key="4">
    <source>
        <dbReference type="ARBA" id="ARBA00012477"/>
    </source>
</evidence>
<feature type="compositionally biased region" description="Low complexity" evidence="11">
    <location>
        <begin position="885"/>
        <end position="902"/>
    </location>
</feature>
<evidence type="ECO:0000256" key="8">
    <source>
        <dbReference type="ARBA" id="ARBA00022759"/>
    </source>
</evidence>
<reference evidence="13" key="2">
    <citation type="submission" date="2025-08" db="UniProtKB">
        <authorList>
            <consortium name="RefSeq"/>
        </authorList>
    </citation>
    <scope>IDENTIFICATION</scope>
</reference>
<reference evidence="13" key="1">
    <citation type="submission" date="2025-02" db="EMBL/GenBank/DDBJ databases">
        <authorList>
            <consortium name="NCBI Genome Project"/>
        </authorList>
    </citation>
    <scope>NUCLEOTIDE SEQUENCE</scope>
</reference>
<keyword evidence="6" id="KW-0540">Nuclease</keyword>
<dbReference type="EC" id="3.1.26.11" evidence="4"/>
<accession>A0AAJ8BMW9</accession>
<evidence type="ECO:0000256" key="2">
    <source>
        <dbReference type="ARBA" id="ARBA00001947"/>
    </source>
</evidence>
<sequence length="943" mass="104496">MKFYYEILTTPTADTPGTTVLLHFPDKRYFFGQLSEGTQRACTERGIKITYLTDVFLTGQIQWGNTGGLIGVILTLADGIASSNNALELLAREKEERSKESGQANATSKKEHGMSYAVHDGQLVPQRGTLTIHGGRNLTHTLATARRFVFRKGSNEPLPDITVLVRQPWPGAAVEKIPHTTWCQESVSYIIRNHDVRGKFDPKKAQELNVRKGPDYAKLTRGESVTSQDGKIVTPDMVLGPSRLGKGMAIIDLPTPAHVDDLVNRPEWNSPAVTTGLQTFLWILGPGVGDHPRLHEFVARFSKCEHTVSSSDYCPNYLSMKSIATSTTRMGLLRPDNYPTLVHDNVTLPQPGTRTAEPTTDTTKAVALQPVVPGVIIDMEPNFALNYSEVEPHFEPAQVQRQMPWAIEQRLSTIRKRVKKEAFTKKLESFQKDLPGANVEIITLGTGSSAPSKYRNVSATLLNVPGYGYYLLDCGENTLGQLKRVFSPEKLREVLQNLRMIWISHLHADHHLGTASVIKAWFQENYPEGIPQTDEVEMDMSKILKEKRLFVVSEQMMKGWLEEYAAVENYGFGKVIPLSASPYLHQGNIRTQFVYRHCRGDGSYPGHQLDATRPATTSLSFHDQSSPLTSLLREATGLSDLLTTRVSHCRGAMAVSLVFPDGFKISFSGDCRPSAGFATIGRNSTVLIHEATFQDDMAVSAIAKKHSTLSEALEVGRLMNARAILLTHFSQRYQKLARVEEAPSRTANKPAAEPSQHVGQVGLDVPDDEPPQNNTTRNQMFGDIKVTSRPKITVPIVAAFDYMRIRVRDMPIAQAYAPAVEKLFDLQERAGEEKAEQRKEAAKQIAQNRQKAKKQKQEKHKQIPAAAVEEMEVEKSEGAGAKTKSIWSASESESGWSTSGSDSEGERIKKEHYARKRNDGGAAKGAHIISTAWLRPGISVAED</sequence>
<dbReference type="CDD" id="cd07718">
    <property type="entry name" value="RNaseZ_ELAC1_ELAC2-C-term-like_MBL-fold"/>
    <property type="match status" value="1"/>
</dbReference>
<keyword evidence="10" id="KW-0862">Zinc</keyword>
<dbReference type="KEGG" id="ang:An01g10760"/>
<protein>
    <recommendedName>
        <fullName evidence="4">ribonuclease Z</fullName>
        <ecNumber evidence="4">3.1.26.11</ecNumber>
    </recommendedName>
</protein>
<dbReference type="GO" id="GO:0042781">
    <property type="term" value="F:3'-tRNA processing endoribonuclease activity"/>
    <property type="evidence" value="ECO:0007669"/>
    <property type="project" value="UniProtKB-EC"/>
</dbReference>
<dbReference type="Pfam" id="PF13691">
    <property type="entry name" value="Lactamase_B_4"/>
    <property type="match status" value="1"/>
</dbReference>
<evidence type="ECO:0000313" key="13">
    <source>
        <dbReference type="RefSeq" id="XP_059599773.1"/>
    </source>
</evidence>
<dbReference type="Gene3D" id="3.60.15.10">
    <property type="entry name" value="Ribonuclease Z/Hydroxyacylglutathione hydrolase-like"/>
    <property type="match status" value="2"/>
</dbReference>
<dbReference type="PANTHER" id="PTHR12553">
    <property type="entry name" value="ZINC PHOSPHODIESTERASE ELAC PROTEIN 2"/>
    <property type="match status" value="1"/>
</dbReference>
<feature type="region of interest" description="Disordered" evidence="11">
    <location>
        <begin position="740"/>
        <end position="778"/>
    </location>
</feature>
<dbReference type="RefSeq" id="XP_059599773.1">
    <property type="nucleotide sequence ID" value="XM_059743808.1"/>
</dbReference>
<comment type="cofactor">
    <cofactor evidence="2">
        <name>Zn(2+)</name>
        <dbReference type="ChEBI" id="CHEBI:29105"/>
    </cofactor>
</comment>
<dbReference type="InterPro" id="IPR047151">
    <property type="entry name" value="RNZ2-like"/>
</dbReference>
<keyword evidence="9" id="KW-0378">Hydrolase</keyword>
<evidence type="ECO:0000256" key="7">
    <source>
        <dbReference type="ARBA" id="ARBA00022723"/>
    </source>
</evidence>
<organism evidence="13">
    <name type="scientific">Aspergillus niger</name>
    <dbReference type="NCBI Taxonomy" id="5061"/>
    <lineage>
        <taxon>Eukaryota</taxon>
        <taxon>Fungi</taxon>
        <taxon>Dikarya</taxon>
        <taxon>Ascomycota</taxon>
        <taxon>Pezizomycotina</taxon>
        <taxon>Eurotiomycetes</taxon>
        <taxon>Eurotiomycetidae</taxon>
        <taxon>Eurotiales</taxon>
        <taxon>Aspergillaceae</taxon>
        <taxon>Aspergillus</taxon>
        <taxon>Aspergillus subgen. Circumdati</taxon>
    </lineage>
</organism>
<evidence type="ECO:0000256" key="3">
    <source>
        <dbReference type="ARBA" id="ARBA00007823"/>
    </source>
</evidence>
<dbReference type="GO" id="GO:0046872">
    <property type="term" value="F:metal ion binding"/>
    <property type="evidence" value="ECO:0007669"/>
    <property type="project" value="UniProtKB-KW"/>
</dbReference>
<comment type="similarity">
    <text evidence="3">Belongs to the RNase Z family.</text>
</comment>
<dbReference type="SUPFAM" id="SSF56281">
    <property type="entry name" value="Metallo-hydrolase/oxidoreductase"/>
    <property type="match status" value="2"/>
</dbReference>
<dbReference type="FunFam" id="3.60.15.10:FF:000063">
    <property type="entry name" value="tRNA processing endoribonuclease Trz1, putative"/>
    <property type="match status" value="1"/>
</dbReference>
<feature type="compositionally biased region" description="Basic and acidic residues" evidence="11">
    <location>
        <begin position="904"/>
        <end position="919"/>
    </location>
</feature>
<comment type="catalytic activity">
    <reaction evidence="1">
        <text>Endonucleolytic cleavage of RNA, removing extra 3' nucleotides from tRNA precursor, generating 3' termini of tRNAs. A 3'-hydroxy group is left at the tRNA terminus and a 5'-phosphoryl group is left at the trailer molecule.</text>
        <dbReference type="EC" id="3.1.26.11"/>
    </reaction>
</comment>